<dbReference type="Gramene" id="OBART11G04120.1">
    <property type="protein sequence ID" value="OBART11G04120.1"/>
    <property type="gene ID" value="OBART11G04120"/>
</dbReference>
<reference evidence="2" key="2">
    <citation type="submission" date="2015-03" db="UniProtKB">
        <authorList>
            <consortium name="EnsemblPlants"/>
        </authorList>
    </citation>
    <scope>IDENTIFICATION</scope>
</reference>
<evidence type="ECO:0000259" key="1">
    <source>
        <dbReference type="Pfam" id="PF07762"/>
    </source>
</evidence>
<dbReference type="InterPro" id="IPR011676">
    <property type="entry name" value="DUF1618"/>
</dbReference>
<keyword evidence="3" id="KW-1185">Reference proteome</keyword>
<evidence type="ECO:0000313" key="3">
    <source>
        <dbReference type="Proteomes" id="UP000026960"/>
    </source>
</evidence>
<protein>
    <recommendedName>
        <fullName evidence="1">DUF1618 domain-containing protein</fullName>
    </recommendedName>
</protein>
<proteinExistence type="predicted"/>
<dbReference type="Proteomes" id="UP000026960">
    <property type="component" value="Chromosome 11"/>
</dbReference>
<dbReference type="EnsemblPlants" id="OBART11G04120.1">
    <property type="protein sequence ID" value="OBART11G04120.1"/>
    <property type="gene ID" value="OBART11G04120"/>
</dbReference>
<feature type="domain" description="DUF1618" evidence="1">
    <location>
        <begin position="31"/>
        <end position="95"/>
    </location>
</feature>
<dbReference type="PaxDb" id="65489-OBART11G04120.1"/>
<name>A0A0D3HIL7_9ORYZ</name>
<dbReference type="PANTHER" id="PTHR33074:SF76">
    <property type="entry name" value="OS11G0569701 PROTEIN"/>
    <property type="match status" value="1"/>
</dbReference>
<dbReference type="eggNOG" id="ENOG502R7NY">
    <property type="taxonomic scope" value="Eukaryota"/>
</dbReference>
<accession>A0A0D3HIL7</accession>
<evidence type="ECO:0000313" key="2">
    <source>
        <dbReference type="EnsemblPlants" id="OBART11G04120.1"/>
    </source>
</evidence>
<dbReference type="AlphaFoldDB" id="A0A0D3HIL7"/>
<dbReference type="PANTHER" id="PTHR33074">
    <property type="entry name" value="EXPRESSED PROTEIN-RELATED"/>
    <property type="match status" value="1"/>
</dbReference>
<dbReference type="Pfam" id="PF07762">
    <property type="entry name" value="DUF1618"/>
    <property type="match status" value="1"/>
</dbReference>
<sequence>MSLRKKWLLIEIKNGETCSKCSGTADHHGRPCSRLAFSIKTWTLKIGHDGDSDNMAWNMDTMVDATELWALDAYAGLPRVRVEHPLVSMDDPRLIRFVVCEEFQRRKFGHKKSRTWMIMVDARRKTMTSVTTRLGFGRQPYPGSTYLPSGFSDYFNSYRGGSNGGGASSSTSEIAISEPRTNGIAVNSPLRISCSSGSLSTDLKVASTEEIFMTLERIPEMARDDLLKAYTVLNHDNGRWFRSLLGLPMSLRKDWLLMMIKIQEW</sequence>
<dbReference type="HOGENOM" id="CLU_091865_0_0_1"/>
<reference evidence="2" key="1">
    <citation type="journal article" date="2009" name="Rice">
        <title>De Novo Next Generation Sequencing of Plant Genomes.</title>
        <authorList>
            <person name="Rounsley S."/>
            <person name="Marri P.R."/>
            <person name="Yu Y."/>
            <person name="He R."/>
            <person name="Sisneros N."/>
            <person name="Goicoechea J.L."/>
            <person name="Lee S.J."/>
            <person name="Angelova A."/>
            <person name="Kudrna D."/>
            <person name="Luo M."/>
            <person name="Affourtit J."/>
            <person name="Desany B."/>
            <person name="Knight J."/>
            <person name="Niazi F."/>
            <person name="Egholm M."/>
            <person name="Wing R.A."/>
        </authorList>
    </citation>
    <scope>NUCLEOTIDE SEQUENCE [LARGE SCALE GENOMIC DNA]</scope>
    <source>
        <strain evidence="2">cv. IRGC 105608</strain>
    </source>
</reference>
<organism evidence="2">
    <name type="scientific">Oryza barthii</name>
    <dbReference type="NCBI Taxonomy" id="65489"/>
    <lineage>
        <taxon>Eukaryota</taxon>
        <taxon>Viridiplantae</taxon>
        <taxon>Streptophyta</taxon>
        <taxon>Embryophyta</taxon>
        <taxon>Tracheophyta</taxon>
        <taxon>Spermatophyta</taxon>
        <taxon>Magnoliopsida</taxon>
        <taxon>Liliopsida</taxon>
        <taxon>Poales</taxon>
        <taxon>Poaceae</taxon>
        <taxon>BOP clade</taxon>
        <taxon>Oryzoideae</taxon>
        <taxon>Oryzeae</taxon>
        <taxon>Oryzinae</taxon>
        <taxon>Oryza</taxon>
    </lineage>
</organism>